<evidence type="ECO:0000313" key="1">
    <source>
        <dbReference type="EMBL" id="PPQ89363.1"/>
    </source>
</evidence>
<gene>
    <name evidence="1" type="ORF">CVT25_003497</name>
</gene>
<dbReference type="OrthoDB" id="3147752at2759"/>
<keyword evidence="2" id="KW-1185">Reference proteome</keyword>
<dbReference type="InParanoid" id="A0A409XF18"/>
<evidence type="ECO:0000313" key="2">
    <source>
        <dbReference type="Proteomes" id="UP000283269"/>
    </source>
</evidence>
<accession>A0A409XF18</accession>
<protein>
    <submittedName>
        <fullName evidence="1">Uncharacterized protein</fullName>
    </submittedName>
</protein>
<proteinExistence type="predicted"/>
<reference evidence="1 2" key="1">
    <citation type="journal article" date="2018" name="Evol. Lett.">
        <title>Horizontal gene cluster transfer increased hallucinogenic mushroom diversity.</title>
        <authorList>
            <person name="Reynolds H.T."/>
            <person name="Vijayakumar V."/>
            <person name="Gluck-Thaler E."/>
            <person name="Korotkin H.B."/>
            <person name="Matheny P.B."/>
            <person name="Slot J.C."/>
        </authorList>
    </citation>
    <scope>NUCLEOTIDE SEQUENCE [LARGE SCALE GENOMIC DNA]</scope>
    <source>
        <strain evidence="1 2">2631</strain>
    </source>
</reference>
<name>A0A409XF18_PSICY</name>
<comment type="caution">
    <text evidence="1">The sequence shown here is derived from an EMBL/GenBank/DDBJ whole genome shotgun (WGS) entry which is preliminary data.</text>
</comment>
<dbReference type="STRING" id="93625.A0A409XF18"/>
<dbReference type="EMBL" id="NHYD01001897">
    <property type="protein sequence ID" value="PPQ89363.1"/>
    <property type="molecule type" value="Genomic_DNA"/>
</dbReference>
<dbReference type="AlphaFoldDB" id="A0A409XF18"/>
<sequence>MARVLQEPNGELKGVHMFLITSDQYSGADIIQMVDALNVNIFQLATFVVELIEDETMSVSYEERTRKLKTCQHPLKTVSDTIGTKLCTHLANNSPKSEQKKILYRCN</sequence>
<dbReference type="Proteomes" id="UP000283269">
    <property type="component" value="Unassembled WGS sequence"/>
</dbReference>
<organism evidence="1 2">
    <name type="scientific">Psilocybe cyanescens</name>
    <dbReference type="NCBI Taxonomy" id="93625"/>
    <lineage>
        <taxon>Eukaryota</taxon>
        <taxon>Fungi</taxon>
        <taxon>Dikarya</taxon>
        <taxon>Basidiomycota</taxon>
        <taxon>Agaricomycotina</taxon>
        <taxon>Agaricomycetes</taxon>
        <taxon>Agaricomycetidae</taxon>
        <taxon>Agaricales</taxon>
        <taxon>Agaricineae</taxon>
        <taxon>Strophariaceae</taxon>
        <taxon>Psilocybe</taxon>
    </lineage>
</organism>